<keyword evidence="2" id="KW-1185">Reference proteome</keyword>
<accession>A0A9X3CSB2</accession>
<name>A0A9X3CSB2_9VIBR</name>
<evidence type="ECO:0000313" key="1">
    <source>
        <dbReference type="EMBL" id="MCW8348732.1"/>
    </source>
</evidence>
<proteinExistence type="predicted"/>
<comment type="caution">
    <text evidence="1">The sequence shown here is derived from an EMBL/GenBank/DDBJ whole genome shotgun (WGS) entry which is preliminary data.</text>
</comment>
<sequence>MKDAIIWITEPLGYTLITDFPAPPSAVEVLAQPIPAAAKLHRTMPVLDAIQILIGLDNTIVVDKTHRLITVQRGS</sequence>
<evidence type="ECO:0000313" key="2">
    <source>
        <dbReference type="Proteomes" id="UP001155587"/>
    </source>
</evidence>
<dbReference type="RefSeq" id="WP_265677341.1">
    <property type="nucleotide sequence ID" value="NZ_JAKRRY010000045.1"/>
</dbReference>
<gene>
    <name evidence="1" type="ORF">MD535_22340</name>
</gene>
<reference evidence="1" key="1">
    <citation type="submission" date="2022-02" db="EMBL/GenBank/DDBJ databases">
        <title>Vibrio sp. nov, a new bacterium isolated from seawater.</title>
        <authorList>
            <person name="Yuan Y."/>
        </authorList>
    </citation>
    <scope>NUCLEOTIDE SEQUENCE</scope>
    <source>
        <strain evidence="1">ZSDZ65</strain>
    </source>
</reference>
<protein>
    <submittedName>
        <fullName evidence="1">Uncharacterized protein</fullName>
    </submittedName>
</protein>
<dbReference type="AlphaFoldDB" id="A0A9X3CSB2"/>
<organism evidence="1 2">
    <name type="scientific">Vibrio qingdaonensis</name>
    <dbReference type="NCBI Taxonomy" id="2829491"/>
    <lineage>
        <taxon>Bacteria</taxon>
        <taxon>Pseudomonadati</taxon>
        <taxon>Pseudomonadota</taxon>
        <taxon>Gammaproteobacteria</taxon>
        <taxon>Vibrionales</taxon>
        <taxon>Vibrionaceae</taxon>
        <taxon>Vibrio</taxon>
    </lineage>
</organism>
<dbReference type="Proteomes" id="UP001155587">
    <property type="component" value="Unassembled WGS sequence"/>
</dbReference>
<dbReference type="EMBL" id="JAKRRY010000045">
    <property type="protein sequence ID" value="MCW8348732.1"/>
    <property type="molecule type" value="Genomic_DNA"/>
</dbReference>